<evidence type="ECO:0000256" key="6">
    <source>
        <dbReference type="ARBA" id="ARBA00030388"/>
    </source>
</evidence>
<proteinExistence type="inferred from homology"/>
<organism evidence="8 9">
    <name type="scientific">Mycolicibacter virginiensis</name>
    <dbReference type="NCBI Taxonomy" id="1795032"/>
    <lineage>
        <taxon>Bacteria</taxon>
        <taxon>Bacillati</taxon>
        <taxon>Actinomycetota</taxon>
        <taxon>Actinomycetes</taxon>
        <taxon>Mycobacteriales</taxon>
        <taxon>Mycobacteriaceae</taxon>
        <taxon>Mycolicibacter</taxon>
    </lineage>
</organism>
<dbReference type="PANTHER" id="PTHR38039:SF1">
    <property type="entry name" value="TOXIN YOEB"/>
    <property type="match status" value="1"/>
</dbReference>
<evidence type="ECO:0000256" key="3">
    <source>
        <dbReference type="ARBA" id="ARBA00022722"/>
    </source>
</evidence>
<dbReference type="InterPro" id="IPR035093">
    <property type="entry name" value="RelE/ParE_toxin_dom_sf"/>
</dbReference>
<evidence type="ECO:0000256" key="4">
    <source>
        <dbReference type="ARBA" id="ARBA00022759"/>
    </source>
</evidence>
<accession>A0A9X7NX72</accession>
<keyword evidence="2" id="KW-1277">Toxin-antitoxin system</keyword>
<evidence type="ECO:0000256" key="2">
    <source>
        <dbReference type="ARBA" id="ARBA00022649"/>
    </source>
</evidence>
<gene>
    <name evidence="8" type="ORF">C5U48_19005</name>
</gene>
<dbReference type="InterPro" id="IPR009614">
    <property type="entry name" value="YoeB_toxin"/>
</dbReference>
<sequence>MKLVWDESAWDDYLYWQRQDRRVLRRINQLVADIQRNGNEGIGKPEPLKRGFQGYWSRRITAEHRLVYKVVDDEVRIAQCRLHYS</sequence>
<keyword evidence="5" id="KW-0378">Hydrolase</keyword>
<dbReference type="GO" id="GO:0006401">
    <property type="term" value="P:RNA catabolic process"/>
    <property type="evidence" value="ECO:0007669"/>
    <property type="project" value="InterPro"/>
</dbReference>
<evidence type="ECO:0000313" key="9">
    <source>
        <dbReference type="Proteomes" id="UP000237911"/>
    </source>
</evidence>
<keyword evidence="9" id="KW-1185">Reference proteome</keyword>
<evidence type="ECO:0000313" key="8">
    <source>
        <dbReference type="EMBL" id="PQM50677.1"/>
    </source>
</evidence>
<keyword evidence="4" id="KW-0255">Endonuclease</keyword>
<keyword evidence="3" id="KW-0540">Nuclease</keyword>
<dbReference type="RefSeq" id="WP_064888350.1">
    <property type="nucleotide sequence ID" value="NZ_CP092430.2"/>
</dbReference>
<evidence type="ECO:0000256" key="7">
    <source>
        <dbReference type="ARBA" id="ARBA00050056"/>
    </source>
</evidence>
<dbReference type="EMBL" id="PUEV01000100">
    <property type="protein sequence ID" value="PQM50677.1"/>
    <property type="molecule type" value="Genomic_DNA"/>
</dbReference>
<protein>
    <recommendedName>
        <fullName evidence="7">Endoribonuclease YoeB</fullName>
    </recommendedName>
    <alternativeName>
        <fullName evidence="6">Putative mRNA interferase YoeB</fullName>
    </alternativeName>
</protein>
<reference evidence="8 9" key="1">
    <citation type="submission" date="2018-02" db="EMBL/GenBank/DDBJ databases">
        <title>Draft genome sequence of Mycobacterium virginiense isolated from mud of a swine farm in Japan.</title>
        <authorList>
            <person name="Ohya K."/>
        </authorList>
    </citation>
    <scope>NUCLEOTIDE SEQUENCE [LARGE SCALE GENOMIC DNA]</scope>
    <source>
        <strain evidence="8 9">GF75</strain>
    </source>
</reference>
<dbReference type="GO" id="GO:0016787">
    <property type="term" value="F:hydrolase activity"/>
    <property type="evidence" value="ECO:0007669"/>
    <property type="project" value="UniProtKB-KW"/>
</dbReference>
<comment type="similarity">
    <text evidence="1">Belongs to the YoeB family.</text>
</comment>
<dbReference type="AlphaFoldDB" id="A0A9X7NX72"/>
<name>A0A9X7NX72_9MYCO</name>
<dbReference type="Pfam" id="PF06769">
    <property type="entry name" value="YoeB_toxin"/>
    <property type="match status" value="1"/>
</dbReference>
<dbReference type="GO" id="GO:0045892">
    <property type="term" value="P:negative regulation of DNA-templated transcription"/>
    <property type="evidence" value="ECO:0007669"/>
    <property type="project" value="TreeGrafter"/>
</dbReference>
<evidence type="ECO:0000256" key="5">
    <source>
        <dbReference type="ARBA" id="ARBA00022801"/>
    </source>
</evidence>
<dbReference type="NCBIfam" id="TIGR02116">
    <property type="entry name" value="toxin_Txe_YoeB"/>
    <property type="match status" value="1"/>
</dbReference>
<dbReference type="GO" id="GO:0004519">
    <property type="term" value="F:endonuclease activity"/>
    <property type="evidence" value="ECO:0007669"/>
    <property type="project" value="UniProtKB-KW"/>
</dbReference>
<comment type="caution">
    <text evidence="8">The sequence shown here is derived from an EMBL/GenBank/DDBJ whole genome shotgun (WGS) entry which is preliminary data.</text>
</comment>
<evidence type="ECO:0000256" key="1">
    <source>
        <dbReference type="ARBA" id="ARBA00008172"/>
    </source>
</evidence>
<dbReference type="Proteomes" id="UP000237911">
    <property type="component" value="Unassembled WGS sequence"/>
</dbReference>
<dbReference type="SUPFAM" id="SSF143011">
    <property type="entry name" value="RelE-like"/>
    <property type="match status" value="1"/>
</dbReference>
<dbReference type="Gene3D" id="3.30.2310.20">
    <property type="entry name" value="RelE-like"/>
    <property type="match status" value="1"/>
</dbReference>
<dbReference type="PANTHER" id="PTHR38039">
    <property type="entry name" value="TOXIN YOEB"/>
    <property type="match status" value="1"/>
</dbReference>